<evidence type="ECO:0000256" key="5">
    <source>
        <dbReference type="ARBA" id="ARBA00022801"/>
    </source>
</evidence>
<dbReference type="SUPFAM" id="SSF53187">
    <property type="entry name" value="Zn-dependent exopeptidases"/>
    <property type="match status" value="1"/>
</dbReference>
<dbReference type="Pfam" id="PF05343">
    <property type="entry name" value="Peptidase_M42"/>
    <property type="match status" value="1"/>
</dbReference>
<name>X1R311_9ZZZZ</name>
<proteinExistence type="inferred from homology"/>
<reference evidence="6" key="1">
    <citation type="journal article" date="2014" name="Front. Microbiol.">
        <title>High frequency of phylogenetically diverse reductive dehalogenase-homologous genes in deep subseafloor sedimentary metagenomes.</title>
        <authorList>
            <person name="Kawai M."/>
            <person name="Futagami T."/>
            <person name="Toyoda A."/>
            <person name="Takaki Y."/>
            <person name="Nishi S."/>
            <person name="Hori S."/>
            <person name="Arai W."/>
            <person name="Tsubouchi T."/>
            <person name="Morono Y."/>
            <person name="Uchiyama I."/>
            <person name="Ito T."/>
            <person name="Fujiyama A."/>
            <person name="Inagaki F."/>
            <person name="Takami H."/>
        </authorList>
    </citation>
    <scope>NUCLEOTIDE SEQUENCE</scope>
    <source>
        <strain evidence="6">Expedition CK06-06</strain>
    </source>
</reference>
<dbReference type="SUPFAM" id="SSF101821">
    <property type="entry name" value="Aminopeptidase/glucanase lid domain"/>
    <property type="match status" value="1"/>
</dbReference>
<dbReference type="GO" id="GO:0006508">
    <property type="term" value="P:proteolysis"/>
    <property type="evidence" value="ECO:0007669"/>
    <property type="project" value="UniProtKB-KW"/>
</dbReference>
<accession>X1R311</accession>
<evidence type="ECO:0000256" key="3">
    <source>
        <dbReference type="ARBA" id="ARBA00022670"/>
    </source>
</evidence>
<organism evidence="6">
    <name type="scientific">marine sediment metagenome</name>
    <dbReference type="NCBI Taxonomy" id="412755"/>
    <lineage>
        <taxon>unclassified sequences</taxon>
        <taxon>metagenomes</taxon>
        <taxon>ecological metagenomes</taxon>
    </lineage>
</organism>
<dbReference type="InterPro" id="IPR008007">
    <property type="entry name" value="Peptidase_M42"/>
</dbReference>
<keyword evidence="4" id="KW-0479">Metal-binding</keyword>
<dbReference type="Gene3D" id="3.40.630.10">
    <property type="entry name" value="Zn peptidases"/>
    <property type="match status" value="1"/>
</dbReference>
<dbReference type="GO" id="GO:0004177">
    <property type="term" value="F:aminopeptidase activity"/>
    <property type="evidence" value="ECO:0007669"/>
    <property type="project" value="UniProtKB-KW"/>
</dbReference>
<comment type="caution">
    <text evidence="6">The sequence shown here is derived from an EMBL/GenBank/DDBJ whole genome shotgun (WGS) entry which is preliminary data.</text>
</comment>
<feature type="non-terminal residue" evidence="6">
    <location>
        <position position="236"/>
    </location>
</feature>
<dbReference type="InterPro" id="IPR023367">
    <property type="entry name" value="Peptidase_M42_dom2"/>
</dbReference>
<gene>
    <name evidence="6" type="ORF">S12H4_22345</name>
</gene>
<protein>
    <submittedName>
        <fullName evidence="6">Uncharacterized protein</fullName>
    </submittedName>
</protein>
<dbReference type="InterPro" id="IPR051464">
    <property type="entry name" value="Peptidase_M42_aminopept"/>
</dbReference>
<sequence>NRKTLVGQKVLVEGYKGYIEGVIGVKSLLFTPPEERYTIPDLSKMYVDIGINTKEEAFEIGVKVGSSISYFPNYSLTKHGYVISKSLDDRIGCYILIKLLKKLNKGEIKTKARVSFVGTVQEEFSSKGAIPAAHDIQPDIGIYLDIVPACDTPDLEGKIDIGLNEGPVIVIKDFHGRGTLAGLISNPKLVKYLESVAQKSKIPIQFFVESGILTDTAYAQLVGKGIIFCTISVPGR</sequence>
<evidence type="ECO:0000256" key="1">
    <source>
        <dbReference type="ARBA" id="ARBA00006272"/>
    </source>
</evidence>
<feature type="non-terminal residue" evidence="6">
    <location>
        <position position="1"/>
    </location>
</feature>
<keyword evidence="5" id="KW-0378">Hydrolase</keyword>
<dbReference type="PANTHER" id="PTHR32481:SF12">
    <property type="entry name" value="AMINOPEPTIDASE SGCX-RELATED"/>
    <property type="match status" value="1"/>
</dbReference>
<keyword evidence="3" id="KW-0645">Protease</keyword>
<evidence type="ECO:0000313" key="6">
    <source>
        <dbReference type="EMBL" id="GAI74943.1"/>
    </source>
</evidence>
<dbReference type="GO" id="GO:0046872">
    <property type="term" value="F:metal ion binding"/>
    <property type="evidence" value="ECO:0007669"/>
    <property type="project" value="UniProtKB-KW"/>
</dbReference>
<evidence type="ECO:0000256" key="2">
    <source>
        <dbReference type="ARBA" id="ARBA00022438"/>
    </source>
</evidence>
<evidence type="ECO:0000256" key="4">
    <source>
        <dbReference type="ARBA" id="ARBA00022723"/>
    </source>
</evidence>
<dbReference type="Gene3D" id="2.40.30.40">
    <property type="entry name" value="Peptidase M42, domain 2"/>
    <property type="match status" value="1"/>
</dbReference>
<dbReference type="AlphaFoldDB" id="X1R311"/>
<comment type="similarity">
    <text evidence="1">Belongs to the peptidase M42 family.</text>
</comment>
<keyword evidence="2" id="KW-0031">Aminopeptidase</keyword>
<dbReference type="PANTHER" id="PTHR32481">
    <property type="entry name" value="AMINOPEPTIDASE"/>
    <property type="match status" value="1"/>
</dbReference>
<dbReference type="EMBL" id="BARW01011635">
    <property type="protein sequence ID" value="GAI74943.1"/>
    <property type="molecule type" value="Genomic_DNA"/>
</dbReference>